<sequence length="254" mass="27318">MAKVRRLLLLGGTGEALRLARELDGNDRLHCISSLAGRTEQPVQPPGEVRVGGFGGIAGLSDYLVREKIDLVLDATHPFAEQMARHAFEACRALGLPRAKLVRPPWSPSPGDRWTMMPSVAAAAVFLRFHPAHRIFLTVGRQEIGPFVPLAGERNGSRWFLTRLIDPPADDIALPAGELVLGRGPFTPDDEKALMQQHRIDLLVTKNAGGAAGKIAAAAELHIPVLMIERPPLPPGDIVESTGAALAWVNTTAL</sequence>
<keyword evidence="2" id="KW-0169">Cobalamin biosynthesis</keyword>
<dbReference type="Proteomes" id="UP001595711">
    <property type="component" value="Unassembled WGS sequence"/>
</dbReference>
<dbReference type="EC" id="1.3.1.106" evidence="4"/>
<dbReference type="Pfam" id="PF02571">
    <property type="entry name" value="CbiJ"/>
    <property type="match status" value="1"/>
</dbReference>
<dbReference type="NCBIfam" id="NF005968">
    <property type="entry name" value="PRK08057.1-2"/>
    <property type="match status" value="1"/>
</dbReference>
<name>A0ABV7VE04_9PROT</name>
<proteinExistence type="predicted"/>
<dbReference type="PROSITE" id="PS51014">
    <property type="entry name" value="COBK_CBIJ"/>
    <property type="match status" value="1"/>
</dbReference>
<gene>
    <name evidence="4" type="ORF">ACFOOQ_09385</name>
</gene>
<dbReference type="RefSeq" id="WP_379724914.1">
    <property type="nucleotide sequence ID" value="NZ_JBHRYJ010000001.1"/>
</dbReference>
<keyword evidence="5" id="KW-1185">Reference proteome</keyword>
<dbReference type="InterPro" id="IPR003723">
    <property type="entry name" value="Precorrin-6x_reduct"/>
</dbReference>
<dbReference type="PANTHER" id="PTHR36925">
    <property type="entry name" value="COBALT-PRECORRIN-6A REDUCTASE"/>
    <property type="match status" value="1"/>
</dbReference>
<reference evidence="5" key="1">
    <citation type="journal article" date="2019" name="Int. J. Syst. Evol. Microbiol.">
        <title>The Global Catalogue of Microorganisms (GCM) 10K type strain sequencing project: providing services to taxonomists for standard genome sequencing and annotation.</title>
        <authorList>
            <consortium name="The Broad Institute Genomics Platform"/>
            <consortium name="The Broad Institute Genome Sequencing Center for Infectious Disease"/>
            <person name="Wu L."/>
            <person name="Ma J."/>
        </authorList>
    </citation>
    <scope>NUCLEOTIDE SEQUENCE [LARGE SCALE GENOMIC DNA]</scope>
    <source>
        <strain evidence="5">KCTC 42182</strain>
    </source>
</reference>
<protein>
    <submittedName>
        <fullName evidence="4">Cobalt-precorrin-6A reductase</fullName>
        <ecNumber evidence="4">1.3.1.106</ecNumber>
    </submittedName>
</protein>
<evidence type="ECO:0000256" key="3">
    <source>
        <dbReference type="ARBA" id="ARBA00023002"/>
    </source>
</evidence>
<comment type="caution">
    <text evidence="4">The sequence shown here is derived from an EMBL/GenBank/DDBJ whole genome shotgun (WGS) entry which is preliminary data.</text>
</comment>
<keyword evidence="3 4" id="KW-0560">Oxidoreductase</keyword>
<organism evidence="4 5">
    <name type="scientific">Ferrovibrio xuzhouensis</name>
    <dbReference type="NCBI Taxonomy" id="1576914"/>
    <lineage>
        <taxon>Bacteria</taxon>
        <taxon>Pseudomonadati</taxon>
        <taxon>Pseudomonadota</taxon>
        <taxon>Alphaproteobacteria</taxon>
        <taxon>Rhodospirillales</taxon>
        <taxon>Rhodospirillaceae</taxon>
        <taxon>Ferrovibrio</taxon>
    </lineage>
</organism>
<dbReference type="NCBIfam" id="TIGR00715">
    <property type="entry name" value="precor6x_red"/>
    <property type="match status" value="1"/>
</dbReference>
<evidence type="ECO:0000313" key="4">
    <source>
        <dbReference type="EMBL" id="MFC3675753.1"/>
    </source>
</evidence>
<dbReference type="GO" id="GO:0016491">
    <property type="term" value="F:oxidoreductase activity"/>
    <property type="evidence" value="ECO:0007669"/>
    <property type="project" value="UniProtKB-KW"/>
</dbReference>
<evidence type="ECO:0000256" key="1">
    <source>
        <dbReference type="ARBA" id="ARBA00004953"/>
    </source>
</evidence>
<evidence type="ECO:0000313" key="5">
    <source>
        <dbReference type="Proteomes" id="UP001595711"/>
    </source>
</evidence>
<comment type="pathway">
    <text evidence="1">Cofactor biosynthesis; adenosylcobalamin biosynthesis.</text>
</comment>
<dbReference type="EMBL" id="JBHRYJ010000001">
    <property type="protein sequence ID" value="MFC3675753.1"/>
    <property type="molecule type" value="Genomic_DNA"/>
</dbReference>
<dbReference type="PANTHER" id="PTHR36925:SF1">
    <property type="entry name" value="COBALT-PRECORRIN-6A REDUCTASE"/>
    <property type="match status" value="1"/>
</dbReference>
<evidence type="ECO:0000256" key="2">
    <source>
        <dbReference type="ARBA" id="ARBA00022573"/>
    </source>
</evidence>
<accession>A0ABV7VE04</accession>